<gene>
    <name evidence="1" type="ORF">Pint_36161</name>
</gene>
<dbReference type="EMBL" id="CM047744">
    <property type="protein sequence ID" value="KAJ0027859.1"/>
    <property type="molecule type" value="Genomic_DNA"/>
</dbReference>
<sequence length="277" mass="30623">MTEVGLPKAILTFLVTCFERKSVVGLEEALSILNFFRVPSGETKLLPIEIDRIIEALTWILGHEMENDFVIKSHALIVLKSIVSTASPGVLERLKPELLQKIISVLRKGINQQGINAALRVLLDACPSGRNRVLMVQSGAVFELIELELSAPERRTTELVLGILFHLCCCADGRAQFLSHKGGVAVVTKRILRVSPASDDRAILILSLISKFSTGNNSVFQEMVKVGTVMKLCKVLQAASAAYLKDKAREILRSHYEEWKDSPCINGSLITEFKIEN</sequence>
<reference evidence="2" key="1">
    <citation type="journal article" date="2023" name="G3 (Bethesda)">
        <title>Genome assembly and association tests identify interacting loci associated with vigor, precocity, and sex in interspecific pistachio rootstocks.</title>
        <authorList>
            <person name="Palmer W."/>
            <person name="Jacygrad E."/>
            <person name="Sagayaradj S."/>
            <person name="Cavanaugh K."/>
            <person name="Han R."/>
            <person name="Bertier L."/>
            <person name="Beede B."/>
            <person name="Kafkas S."/>
            <person name="Golino D."/>
            <person name="Preece J."/>
            <person name="Michelmore R."/>
        </authorList>
    </citation>
    <scope>NUCLEOTIDE SEQUENCE [LARGE SCALE GENOMIC DNA]</scope>
</reference>
<keyword evidence="2" id="KW-1185">Reference proteome</keyword>
<evidence type="ECO:0000313" key="2">
    <source>
        <dbReference type="Proteomes" id="UP001163603"/>
    </source>
</evidence>
<proteinExistence type="predicted"/>
<name>A0ACC0Y3X1_9ROSI</name>
<comment type="caution">
    <text evidence="1">The sequence shown here is derived from an EMBL/GenBank/DDBJ whole genome shotgun (WGS) entry which is preliminary data.</text>
</comment>
<dbReference type="Proteomes" id="UP001163603">
    <property type="component" value="Chromosome 9"/>
</dbReference>
<organism evidence="1 2">
    <name type="scientific">Pistacia integerrima</name>
    <dbReference type="NCBI Taxonomy" id="434235"/>
    <lineage>
        <taxon>Eukaryota</taxon>
        <taxon>Viridiplantae</taxon>
        <taxon>Streptophyta</taxon>
        <taxon>Embryophyta</taxon>
        <taxon>Tracheophyta</taxon>
        <taxon>Spermatophyta</taxon>
        <taxon>Magnoliopsida</taxon>
        <taxon>eudicotyledons</taxon>
        <taxon>Gunneridae</taxon>
        <taxon>Pentapetalae</taxon>
        <taxon>rosids</taxon>
        <taxon>malvids</taxon>
        <taxon>Sapindales</taxon>
        <taxon>Anacardiaceae</taxon>
        <taxon>Pistacia</taxon>
    </lineage>
</organism>
<evidence type="ECO:0000313" key="1">
    <source>
        <dbReference type="EMBL" id="KAJ0027859.1"/>
    </source>
</evidence>
<accession>A0ACC0Y3X1</accession>
<protein>
    <submittedName>
        <fullName evidence="1">Uncharacterized protein</fullName>
    </submittedName>
</protein>